<name>A0ABY5SYL7_9SPHN</name>
<dbReference type="Pfam" id="PF04954">
    <property type="entry name" value="SIP"/>
    <property type="match status" value="1"/>
</dbReference>
<protein>
    <submittedName>
        <fullName evidence="3">Siderophore-interacting protein</fullName>
    </submittedName>
</protein>
<evidence type="ECO:0000259" key="2">
    <source>
        <dbReference type="PROSITE" id="PS51384"/>
    </source>
</evidence>
<evidence type="ECO:0000256" key="1">
    <source>
        <dbReference type="ARBA" id="ARBA00035644"/>
    </source>
</evidence>
<dbReference type="Proteomes" id="UP001065265">
    <property type="component" value="Chromosome"/>
</dbReference>
<proteinExistence type="inferred from homology"/>
<dbReference type="InterPro" id="IPR017938">
    <property type="entry name" value="Riboflavin_synthase-like_b-brl"/>
</dbReference>
<organism evidence="3 4">
    <name type="scientific">Qipengyuania spongiae</name>
    <dbReference type="NCBI Taxonomy" id="2909673"/>
    <lineage>
        <taxon>Bacteria</taxon>
        <taxon>Pseudomonadati</taxon>
        <taxon>Pseudomonadota</taxon>
        <taxon>Alphaproteobacteria</taxon>
        <taxon>Sphingomonadales</taxon>
        <taxon>Erythrobacteraceae</taxon>
        <taxon>Qipengyuania</taxon>
    </lineage>
</organism>
<dbReference type="Gene3D" id="2.40.30.10">
    <property type="entry name" value="Translation factors"/>
    <property type="match status" value="1"/>
</dbReference>
<evidence type="ECO:0000313" key="3">
    <source>
        <dbReference type="EMBL" id="UVI39622.1"/>
    </source>
</evidence>
<dbReference type="InterPro" id="IPR017927">
    <property type="entry name" value="FAD-bd_FR_type"/>
</dbReference>
<accession>A0ABY5SYL7</accession>
<comment type="similarity">
    <text evidence="1">Belongs to the SIP oxidoreductase family.</text>
</comment>
<keyword evidence="4" id="KW-1185">Reference proteome</keyword>
<dbReference type="EMBL" id="CP092471">
    <property type="protein sequence ID" value="UVI39622.1"/>
    <property type="molecule type" value="Genomic_DNA"/>
</dbReference>
<dbReference type="SUPFAM" id="SSF63380">
    <property type="entry name" value="Riboflavin synthase domain-like"/>
    <property type="match status" value="1"/>
</dbReference>
<dbReference type="InterPro" id="IPR013113">
    <property type="entry name" value="SIP_FAD-bd"/>
</dbReference>
<sequence>MLRVTLGGPGLVGFPSGQKGGYVKLMLPPPEGRQKPTVRTYTIRDQRSEELDIDFAMHADDGGEVGPATRWALTAQPGDRIEVGGPGAAKPLPSGFDHYLVAGDMTALPAISANLEAFSADASGFVVLEVQDDADRQDLVVPSGFEIRWLVNPQPGARPDLLEQALREFGWPGERTYAWAACEFSGMARLRTYLRKERGLGPSEFYLSSYWKSGLAEEAHKIAKREDAEANAVLDTPLSAAS</sequence>
<reference evidence="3" key="1">
    <citation type="submission" date="2022-02" db="EMBL/GenBank/DDBJ databases">
        <title>Qipengyuania spongiae sp. nov., isolated from marine sponge.</title>
        <authorList>
            <person name="Li Z."/>
            <person name="Zhang M."/>
        </authorList>
    </citation>
    <scope>NUCLEOTIDE SEQUENCE</scope>
    <source>
        <strain evidence="3">PHS-Z21</strain>
    </source>
</reference>
<dbReference type="Gene3D" id="3.40.50.80">
    <property type="entry name" value="Nucleotide-binding domain of ferredoxin-NADP reductase (FNR) module"/>
    <property type="match status" value="1"/>
</dbReference>
<dbReference type="CDD" id="cd06193">
    <property type="entry name" value="siderophore_interacting"/>
    <property type="match status" value="1"/>
</dbReference>
<dbReference type="InterPro" id="IPR007037">
    <property type="entry name" value="SIP_rossman_dom"/>
</dbReference>
<dbReference type="Pfam" id="PF08021">
    <property type="entry name" value="FAD_binding_9"/>
    <property type="match status" value="1"/>
</dbReference>
<dbReference type="PROSITE" id="PS51384">
    <property type="entry name" value="FAD_FR"/>
    <property type="match status" value="1"/>
</dbReference>
<feature type="domain" description="FAD-binding FR-type" evidence="2">
    <location>
        <begin position="1"/>
        <end position="93"/>
    </location>
</feature>
<dbReference type="InterPro" id="IPR039374">
    <property type="entry name" value="SIP_fam"/>
</dbReference>
<evidence type="ECO:0000313" key="4">
    <source>
        <dbReference type="Proteomes" id="UP001065265"/>
    </source>
</evidence>
<gene>
    <name evidence="3" type="ORF">L1F33_01260</name>
</gene>
<dbReference type="InterPro" id="IPR039261">
    <property type="entry name" value="FNR_nucleotide-bd"/>
</dbReference>
<dbReference type="RefSeq" id="WP_420910632.1">
    <property type="nucleotide sequence ID" value="NZ_CP092471.1"/>
</dbReference>
<dbReference type="PANTHER" id="PTHR30157">
    <property type="entry name" value="FERRIC REDUCTASE, NADPH-DEPENDENT"/>
    <property type="match status" value="1"/>
</dbReference>
<dbReference type="PANTHER" id="PTHR30157:SF0">
    <property type="entry name" value="NADPH-DEPENDENT FERRIC-CHELATE REDUCTASE"/>
    <property type="match status" value="1"/>
</dbReference>